<reference evidence="2 3" key="1">
    <citation type="journal article" date="2015" name="PLoS Pathog.">
        <title>Leptomonas seymouri: Adaptations to the Dixenous Life Cycle Analyzed by Genome Sequencing, Transcriptome Profiling and Co-infection with Leishmania donovani.</title>
        <authorList>
            <person name="Kraeva N."/>
            <person name="Butenko A."/>
            <person name="Hlavacova J."/>
            <person name="Kostygov A."/>
            <person name="Myskova J."/>
            <person name="Grybchuk D."/>
            <person name="Lestinova T."/>
            <person name="Votypka J."/>
            <person name="Volf P."/>
            <person name="Opperdoes F."/>
            <person name="Flegontov P."/>
            <person name="Lukes J."/>
            <person name="Yurchenko V."/>
        </authorList>
    </citation>
    <scope>NUCLEOTIDE SEQUENCE [LARGE SCALE GENOMIC DNA]</scope>
    <source>
        <strain evidence="2 3">ATCC 30220</strain>
    </source>
</reference>
<evidence type="ECO:0000313" key="3">
    <source>
        <dbReference type="Proteomes" id="UP000038009"/>
    </source>
</evidence>
<dbReference type="Proteomes" id="UP000038009">
    <property type="component" value="Unassembled WGS sequence"/>
</dbReference>
<dbReference type="EMBL" id="LJSK01000085">
    <property type="protein sequence ID" value="KPI87499.1"/>
    <property type="molecule type" value="Genomic_DNA"/>
</dbReference>
<name>A0A0N0P6D5_LEPSE</name>
<organism evidence="2 3">
    <name type="scientific">Leptomonas seymouri</name>
    <dbReference type="NCBI Taxonomy" id="5684"/>
    <lineage>
        <taxon>Eukaryota</taxon>
        <taxon>Discoba</taxon>
        <taxon>Euglenozoa</taxon>
        <taxon>Kinetoplastea</taxon>
        <taxon>Metakinetoplastina</taxon>
        <taxon>Trypanosomatida</taxon>
        <taxon>Trypanosomatidae</taxon>
        <taxon>Leishmaniinae</taxon>
        <taxon>Leptomonas</taxon>
    </lineage>
</organism>
<evidence type="ECO:0000313" key="2">
    <source>
        <dbReference type="EMBL" id="KPI87499.1"/>
    </source>
</evidence>
<protein>
    <submittedName>
        <fullName evidence="2">Uncharacterized protein</fullName>
    </submittedName>
</protein>
<gene>
    <name evidence="2" type="ORF">ABL78_3410</name>
</gene>
<feature type="compositionally biased region" description="Basic and acidic residues" evidence="1">
    <location>
        <begin position="203"/>
        <end position="227"/>
    </location>
</feature>
<keyword evidence="3" id="KW-1185">Reference proteome</keyword>
<accession>A0A0N0P6D5</accession>
<feature type="compositionally biased region" description="Polar residues" evidence="1">
    <location>
        <begin position="188"/>
        <end position="201"/>
    </location>
</feature>
<feature type="compositionally biased region" description="Basic and acidic residues" evidence="1">
    <location>
        <begin position="244"/>
        <end position="259"/>
    </location>
</feature>
<dbReference type="VEuPathDB" id="TriTrypDB:Lsey_0085_0060"/>
<feature type="region of interest" description="Disordered" evidence="1">
    <location>
        <begin position="173"/>
        <end position="271"/>
    </location>
</feature>
<evidence type="ECO:0000256" key="1">
    <source>
        <dbReference type="SAM" id="MobiDB-lite"/>
    </source>
</evidence>
<comment type="caution">
    <text evidence="2">The sequence shown here is derived from an EMBL/GenBank/DDBJ whole genome shotgun (WGS) entry which is preliminary data.</text>
</comment>
<feature type="region of interest" description="Disordered" evidence="1">
    <location>
        <begin position="1"/>
        <end position="22"/>
    </location>
</feature>
<sequence length="343" mass="37261">MLPNLTPLNGSSSGSSSRSSRQRCADNSCSELFMQPLSSCSSEGPLEVGSSTSYFCEGGPLPSLLGSACSSRVSVVASLSEVLITESTKPTARHWGGSREAGSSYADNCRWASASIDVQTADTRHAIMPVRGKRKTVAEVQKGNCVEGTAEVQVQGSVSNPLSILKSTEVPISPSEENLARPAPKQFLHNNRQTGLTSLTKDASARRQQWRDSVRDSHQRQLAESHKQNLPLASRVHRRPKQIFAHEDTPTKNSEDETHYLGSSSADSHDAEKFSGLSLSAHTNSSLTEDCVRVASPSVHQKMKARVAAFFIKHHLFSCRTVRDVAPRHHRSFAAPNEDGEED</sequence>
<dbReference type="AlphaFoldDB" id="A0A0N0P6D5"/>
<feature type="compositionally biased region" description="Low complexity" evidence="1">
    <location>
        <begin position="10"/>
        <end position="19"/>
    </location>
</feature>
<proteinExistence type="predicted"/>